<keyword evidence="2" id="KW-1185">Reference proteome</keyword>
<dbReference type="KEGG" id="hbs:IPV69_10350"/>
<reference evidence="1 2" key="1">
    <citation type="submission" date="2020-10" db="EMBL/GenBank/DDBJ databases">
        <title>Wide distribution of Phycisphaera-like planctomycetes from WD2101 soil group in peatlands and genome analysis of the first cultivated representative.</title>
        <authorList>
            <person name="Dedysh S.N."/>
            <person name="Beletsky A.V."/>
            <person name="Ivanova A."/>
            <person name="Kulichevskaya I.S."/>
            <person name="Suzina N.E."/>
            <person name="Philippov D.A."/>
            <person name="Rakitin A.L."/>
            <person name="Mardanov A.V."/>
            <person name="Ravin N.V."/>
        </authorList>
    </citation>
    <scope>NUCLEOTIDE SEQUENCE [LARGE SCALE GENOMIC DNA]</scope>
    <source>
        <strain evidence="1 2">M1803</strain>
    </source>
</reference>
<sequence>MIYYKIQRGYVMQHFDSETGDCTQQEFFPDESLPPERQDEQGNIISEGDQVELANVEKECPMDMVQP</sequence>
<proteinExistence type="predicted"/>
<evidence type="ECO:0000313" key="2">
    <source>
        <dbReference type="Proteomes" id="UP000593765"/>
    </source>
</evidence>
<accession>A0A7M2X1U2</accession>
<dbReference type="RefSeq" id="WP_206295038.1">
    <property type="nucleotide sequence ID" value="NZ_CP063458.1"/>
</dbReference>
<name>A0A7M2X1U2_9BACT</name>
<gene>
    <name evidence="1" type="ORF">IPV69_10350</name>
</gene>
<protein>
    <submittedName>
        <fullName evidence="1">Uncharacterized protein</fullName>
    </submittedName>
</protein>
<dbReference type="AlphaFoldDB" id="A0A7M2X1U2"/>
<dbReference type="Proteomes" id="UP000593765">
    <property type="component" value="Chromosome"/>
</dbReference>
<organism evidence="1 2">
    <name type="scientific">Humisphaera borealis</name>
    <dbReference type="NCBI Taxonomy" id="2807512"/>
    <lineage>
        <taxon>Bacteria</taxon>
        <taxon>Pseudomonadati</taxon>
        <taxon>Planctomycetota</taxon>
        <taxon>Phycisphaerae</taxon>
        <taxon>Tepidisphaerales</taxon>
        <taxon>Tepidisphaeraceae</taxon>
        <taxon>Humisphaera</taxon>
    </lineage>
</organism>
<evidence type="ECO:0000313" key="1">
    <source>
        <dbReference type="EMBL" id="QOV91727.1"/>
    </source>
</evidence>
<dbReference type="EMBL" id="CP063458">
    <property type="protein sequence ID" value="QOV91727.1"/>
    <property type="molecule type" value="Genomic_DNA"/>
</dbReference>